<feature type="chain" id="PRO_5003559743" evidence="2">
    <location>
        <begin position="22"/>
        <end position="492"/>
    </location>
</feature>
<feature type="domain" description="Lcl C-terminal" evidence="3">
    <location>
        <begin position="366"/>
        <end position="491"/>
    </location>
</feature>
<dbReference type="AlphaFoldDB" id="H2CFT3"/>
<dbReference type="PROSITE" id="PS51257">
    <property type="entry name" value="PROKAR_LIPOPROTEIN"/>
    <property type="match status" value="1"/>
</dbReference>
<sequence>MKKAVVISALLLAVLSGCLQAEKISLDSSGLQGLLLSGIAFSGGNASGSNPPGPDLTAPTVSSVNPDGSGIDPQRAQQARIYITFSEAMDTGRTPTVAVVDGANGDAPLAASIGVSWQNSTTLVLEPDLQRLPEVTFVKWTVAMAELYDVAQNQIAADATGSFVTRTALRQYRPLESGQTLCYDDSGSVIACTGTGQDGAYTGITRSFTGPTQHSTFTSDYTTTDNVTGLVWKTCVQGQAGAGCSGGTTTTMIWPAAVQSCAVLNHGNSGSGYAGRQDWRLASLEELMTIHDFSIFSPALSTTQFPGTQPFMVWAATGNADKAWTLQPAYGSVTLSYGKNVATPAVRCVAGGGTTVSRSFSVSNDVATDQGTGLMWTRCAAGETYSGGACSGSPQSPAWGQALVFCENLVQAGYSDWRLPSITEISSLIDRKQIWPSMDSTVFPGAKSNFWSSTTNMVTPSEAWIVNGSTATNNQSDKSSPSGAPAVLCVRN</sequence>
<dbReference type="HOGENOM" id="CLU_033719_0_0_12"/>
<evidence type="ECO:0000313" key="5">
    <source>
        <dbReference type="EMBL" id="EHQ06782.1"/>
    </source>
</evidence>
<protein>
    <submittedName>
        <fullName evidence="5">Uncharacterized protein</fullName>
    </submittedName>
</protein>
<keyword evidence="1 2" id="KW-0732">Signal</keyword>
<feature type="domain" description="Lcl C-terminal" evidence="3">
    <location>
        <begin position="222"/>
        <end position="349"/>
    </location>
</feature>
<dbReference type="STRING" id="183.GCA_002009735_03869"/>
<accession>H2CFT3</accession>
<name>H2CFT3_9LEPT</name>
<dbReference type="PANTHER" id="PTHR35812:SF1">
    <property type="entry name" value="LIPOPROTEIN"/>
    <property type="match status" value="1"/>
</dbReference>
<organism evidence="5 6">
    <name type="scientific">Leptonema illini DSM 21528</name>
    <dbReference type="NCBI Taxonomy" id="929563"/>
    <lineage>
        <taxon>Bacteria</taxon>
        <taxon>Pseudomonadati</taxon>
        <taxon>Spirochaetota</taxon>
        <taxon>Spirochaetia</taxon>
        <taxon>Leptospirales</taxon>
        <taxon>Leptospiraceae</taxon>
        <taxon>Leptonema</taxon>
    </lineage>
</organism>
<dbReference type="Pfam" id="PF13205">
    <property type="entry name" value="Big_5"/>
    <property type="match status" value="1"/>
</dbReference>
<reference evidence="5 6" key="1">
    <citation type="submission" date="2011-10" db="EMBL/GenBank/DDBJ databases">
        <title>The Improved High-Quality Draft genome of Leptonema illini DSM 21528.</title>
        <authorList>
            <consortium name="US DOE Joint Genome Institute (JGI-PGF)"/>
            <person name="Lucas S."/>
            <person name="Copeland A."/>
            <person name="Lapidus A."/>
            <person name="Glavina del Rio T."/>
            <person name="Dalin E."/>
            <person name="Tice H."/>
            <person name="Bruce D."/>
            <person name="Goodwin L."/>
            <person name="Pitluck S."/>
            <person name="Peters L."/>
            <person name="Mikhailova N."/>
            <person name="Held B."/>
            <person name="Kyrpides N."/>
            <person name="Mavromatis K."/>
            <person name="Ivanova N."/>
            <person name="Markowitz V."/>
            <person name="Cheng J.-F."/>
            <person name="Hugenholtz P."/>
            <person name="Woyke T."/>
            <person name="Wu D."/>
            <person name="Gronow S."/>
            <person name="Wellnitz S."/>
            <person name="Brambilla E.-M."/>
            <person name="Klenk H.-P."/>
            <person name="Eisen J.A."/>
        </authorList>
    </citation>
    <scope>NUCLEOTIDE SEQUENCE [LARGE SCALE GENOMIC DNA]</scope>
    <source>
        <strain evidence="5 6">DSM 21528</strain>
    </source>
</reference>
<proteinExistence type="predicted"/>
<evidence type="ECO:0000256" key="1">
    <source>
        <dbReference type="ARBA" id="ARBA00022729"/>
    </source>
</evidence>
<evidence type="ECO:0000313" key="6">
    <source>
        <dbReference type="Proteomes" id="UP000005737"/>
    </source>
</evidence>
<evidence type="ECO:0000256" key="2">
    <source>
        <dbReference type="SAM" id="SignalP"/>
    </source>
</evidence>
<dbReference type="RefSeq" id="WP_002772469.1">
    <property type="nucleotide sequence ID" value="NZ_JH597773.1"/>
</dbReference>
<feature type="signal peptide" evidence="2">
    <location>
        <begin position="1"/>
        <end position="21"/>
    </location>
</feature>
<dbReference type="Proteomes" id="UP000005737">
    <property type="component" value="Unassembled WGS sequence"/>
</dbReference>
<dbReference type="EMBL" id="JH597773">
    <property type="protein sequence ID" value="EHQ06782.1"/>
    <property type="molecule type" value="Genomic_DNA"/>
</dbReference>
<feature type="domain" description="SbsA Ig-like" evidence="4">
    <location>
        <begin position="56"/>
        <end position="165"/>
    </location>
</feature>
<evidence type="ECO:0000259" key="4">
    <source>
        <dbReference type="Pfam" id="PF13205"/>
    </source>
</evidence>
<dbReference type="PANTHER" id="PTHR35812">
    <property type="entry name" value="LIPOPROTEIN"/>
    <property type="match status" value="1"/>
</dbReference>
<evidence type="ECO:0000259" key="3">
    <source>
        <dbReference type="Pfam" id="PF07603"/>
    </source>
</evidence>
<keyword evidence="6" id="KW-1185">Reference proteome</keyword>
<dbReference type="Pfam" id="PF07603">
    <property type="entry name" value="Lcl_C"/>
    <property type="match status" value="2"/>
</dbReference>
<dbReference type="InterPro" id="IPR032812">
    <property type="entry name" value="SbsA_Ig"/>
</dbReference>
<dbReference type="InterPro" id="IPR011460">
    <property type="entry name" value="Lcl_C"/>
</dbReference>
<gene>
    <name evidence="5" type="ORF">Lepil_2104</name>
</gene>